<dbReference type="AlphaFoldDB" id="A0A644T503"/>
<dbReference type="EMBL" id="VSSQ01000016">
    <property type="protein sequence ID" value="MPL62003.1"/>
    <property type="molecule type" value="Genomic_DNA"/>
</dbReference>
<organism evidence="1">
    <name type="scientific">bioreactor metagenome</name>
    <dbReference type="NCBI Taxonomy" id="1076179"/>
    <lineage>
        <taxon>unclassified sequences</taxon>
        <taxon>metagenomes</taxon>
        <taxon>ecological metagenomes</taxon>
    </lineage>
</organism>
<evidence type="ECO:0000313" key="1">
    <source>
        <dbReference type="EMBL" id="MPL62003.1"/>
    </source>
</evidence>
<sequence length="61" mass="7444">MSKDIKNESPNQIDNNEKIEICYMCHQEFNINEDDDSHYHYGKYPMCAYCSEFYGFYKKDR</sequence>
<name>A0A644T503_9ZZZZ</name>
<reference evidence="1" key="1">
    <citation type="submission" date="2019-08" db="EMBL/GenBank/DDBJ databases">
        <authorList>
            <person name="Kucharzyk K."/>
            <person name="Murdoch R.W."/>
            <person name="Higgins S."/>
            <person name="Loffler F."/>
        </authorList>
    </citation>
    <scope>NUCLEOTIDE SEQUENCE</scope>
</reference>
<protein>
    <submittedName>
        <fullName evidence="1">Uncharacterized protein</fullName>
    </submittedName>
</protein>
<accession>A0A644T503</accession>
<gene>
    <name evidence="1" type="ORF">SDC9_07593</name>
</gene>
<comment type="caution">
    <text evidence="1">The sequence shown here is derived from an EMBL/GenBank/DDBJ whole genome shotgun (WGS) entry which is preliminary data.</text>
</comment>
<proteinExistence type="predicted"/>